<reference evidence="1" key="1">
    <citation type="submission" date="2014-09" db="EMBL/GenBank/DDBJ databases">
        <authorList>
            <person name="Magalhaes I.L.F."/>
            <person name="Oliveira U."/>
            <person name="Santos F.R."/>
            <person name="Vidigal T.H.D.A."/>
            <person name="Brescovit A.D."/>
            <person name="Santos A.J."/>
        </authorList>
    </citation>
    <scope>NUCLEOTIDE SEQUENCE</scope>
    <source>
        <tissue evidence="1">Shoot tissue taken approximately 20 cm above the soil surface</tissue>
    </source>
</reference>
<reference evidence="1" key="2">
    <citation type="journal article" date="2015" name="Data Brief">
        <title>Shoot transcriptome of the giant reed, Arundo donax.</title>
        <authorList>
            <person name="Barrero R.A."/>
            <person name="Guerrero F.D."/>
            <person name="Moolhuijzen P."/>
            <person name="Goolsby J.A."/>
            <person name="Tidwell J."/>
            <person name="Bellgard S.E."/>
            <person name="Bellgard M.I."/>
        </authorList>
    </citation>
    <scope>NUCLEOTIDE SEQUENCE</scope>
    <source>
        <tissue evidence="1">Shoot tissue taken approximately 20 cm above the soil surface</tissue>
    </source>
</reference>
<dbReference type="AlphaFoldDB" id="A0A0A9CVF1"/>
<accession>A0A0A9CVF1</accession>
<sequence>MGEFILRVPIGYPSHDDQATEHVHTIAADQIFQVAWSLQTRTSETDNFFFMISMRLVSST</sequence>
<organism evidence="1">
    <name type="scientific">Arundo donax</name>
    <name type="common">Giant reed</name>
    <name type="synonym">Donax arundinaceus</name>
    <dbReference type="NCBI Taxonomy" id="35708"/>
    <lineage>
        <taxon>Eukaryota</taxon>
        <taxon>Viridiplantae</taxon>
        <taxon>Streptophyta</taxon>
        <taxon>Embryophyta</taxon>
        <taxon>Tracheophyta</taxon>
        <taxon>Spermatophyta</taxon>
        <taxon>Magnoliopsida</taxon>
        <taxon>Liliopsida</taxon>
        <taxon>Poales</taxon>
        <taxon>Poaceae</taxon>
        <taxon>PACMAD clade</taxon>
        <taxon>Arundinoideae</taxon>
        <taxon>Arundineae</taxon>
        <taxon>Arundo</taxon>
    </lineage>
</organism>
<protein>
    <submittedName>
        <fullName evidence="1">Uncharacterized protein</fullName>
    </submittedName>
</protein>
<proteinExistence type="predicted"/>
<name>A0A0A9CVF1_ARUDO</name>
<evidence type="ECO:0000313" key="1">
    <source>
        <dbReference type="EMBL" id="JAD78413.1"/>
    </source>
</evidence>
<dbReference type="EMBL" id="GBRH01219482">
    <property type="protein sequence ID" value="JAD78413.1"/>
    <property type="molecule type" value="Transcribed_RNA"/>
</dbReference>